<name>A0A9W7A4L4_9STRA</name>
<accession>A0A9W7A4L4</accession>
<dbReference type="AlphaFoldDB" id="A0A9W7A4L4"/>
<dbReference type="Proteomes" id="UP001165122">
    <property type="component" value="Unassembled WGS sequence"/>
</dbReference>
<dbReference type="EMBL" id="BRXW01000554">
    <property type="protein sequence ID" value="GMH65712.1"/>
    <property type="molecule type" value="Genomic_DNA"/>
</dbReference>
<proteinExistence type="predicted"/>
<keyword evidence="2" id="KW-1185">Reference proteome</keyword>
<gene>
    <name evidence="1" type="ORF">TrLO_g14489</name>
</gene>
<evidence type="ECO:0000313" key="1">
    <source>
        <dbReference type="EMBL" id="GMH65712.1"/>
    </source>
</evidence>
<reference evidence="2" key="1">
    <citation type="journal article" date="2023" name="Commun. Biol.">
        <title>Genome analysis of Parmales, the sister group of diatoms, reveals the evolutionary specialization of diatoms from phago-mixotrophs to photoautotrophs.</title>
        <authorList>
            <person name="Ban H."/>
            <person name="Sato S."/>
            <person name="Yoshikawa S."/>
            <person name="Yamada K."/>
            <person name="Nakamura Y."/>
            <person name="Ichinomiya M."/>
            <person name="Sato N."/>
            <person name="Blanc-Mathieu R."/>
            <person name="Endo H."/>
            <person name="Kuwata A."/>
            <person name="Ogata H."/>
        </authorList>
    </citation>
    <scope>NUCLEOTIDE SEQUENCE [LARGE SCALE GENOMIC DNA]</scope>
    <source>
        <strain evidence="2">NIES 3700</strain>
    </source>
</reference>
<dbReference type="OrthoDB" id="201598at2759"/>
<protein>
    <submittedName>
        <fullName evidence="1">Uncharacterized protein</fullName>
    </submittedName>
</protein>
<organism evidence="1 2">
    <name type="scientific">Triparma laevis f. longispina</name>
    <dbReference type="NCBI Taxonomy" id="1714387"/>
    <lineage>
        <taxon>Eukaryota</taxon>
        <taxon>Sar</taxon>
        <taxon>Stramenopiles</taxon>
        <taxon>Ochrophyta</taxon>
        <taxon>Bolidophyceae</taxon>
        <taxon>Parmales</taxon>
        <taxon>Triparmaceae</taxon>
        <taxon>Triparma</taxon>
    </lineage>
</organism>
<sequence length="126" mass="14916">MSDGEEVTGASGGKTTLVVRVQPWDEEGERDRVRAAKEAKLKEAQQRRPRFHAREMKEEEERQRKYELFVRERAQSFVWLQNRVREGRVELLKRSRLTGVEREVRGLWFKQGATNPGHELLREVWG</sequence>
<evidence type="ECO:0000313" key="2">
    <source>
        <dbReference type="Proteomes" id="UP001165122"/>
    </source>
</evidence>
<comment type="caution">
    <text evidence="1">The sequence shown here is derived from an EMBL/GenBank/DDBJ whole genome shotgun (WGS) entry which is preliminary data.</text>
</comment>